<name>A0A9J6AV43_SOLCO</name>
<protein>
    <submittedName>
        <fullName evidence="1">Uncharacterized protein</fullName>
    </submittedName>
</protein>
<comment type="caution">
    <text evidence="1">The sequence shown here is derived from an EMBL/GenBank/DDBJ whole genome shotgun (WGS) entry which is preliminary data.</text>
</comment>
<dbReference type="Proteomes" id="UP000824120">
    <property type="component" value="Chromosome 1"/>
</dbReference>
<evidence type="ECO:0000313" key="2">
    <source>
        <dbReference type="Proteomes" id="UP000824120"/>
    </source>
</evidence>
<keyword evidence="2" id="KW-1185">Reference proteome</keyword>
<gene>
    <name evidence="1" type="ORF">H5410_000123</name>
</gene>
<organism evidence="1 2">
    <name type="scientific">Solanum commersonii</name>
    <name type="common">Commerson's wild potato</name>
    <name type="synonym">Commerson's nightshade</name>
    <dbReference type="NCBI Taxonomy" id="4109"/>
    <lineage>
        <taxon>Eukaryota</taxon>
        <taxon>Viridiplantae</taxon>
        <taxon>Streptophyta</taxon>
        <taxon>Embryophyta</taxon>
        <taxon>Tracheophyta</taxon>
        <taxon>Spermatophyta</taxon>
        <taxon>Magnoliopsida</taxon>
        <taxon>eudicotyledons</taxon>
        <taxon>Gunneridae</taxon>
        <taxon>Pentapetalae</taxon>
        <taxon>asterids</taxon>
        <taxon>lamiids</taxon>
        <taxon>Solanales</taxon>
        <taxon>Solanaceae</taxon>
        <taxon>Solanoideae</taxon>
        <taxon>Solaneae</taxon>
        <taxon>Solanum</taxon>
    </lineage>
</organism>
<dbReference type="EMBL" id="JACXVP010000001">
    <property type="protein sequence ID" value="KAG5628406.1"/>
    <property type="molecule type" value="Genomic_DNA"/>
</dbReference>
<reference evidence="1 2" key="1">
    <citation type="submission" date="2020-09" db="EMBL/GenBank/DDBJ databases">
        <title>De no assembly of potato wild relative species, Solanum commersonii.</title>
        <authorList>
            <person name="Cho K."/>
        </authorList>
    </citation>
    <scope>NUCLEOTIDE SEQUENCE [LARGE SCALE GENOMIC DNA]</scope>
    <source>
        <strain evidence="1">LZ3.2</strain>
        <tissue evidence="1">Leaf</tissue>
    </source>
</reference>
<dbReference type="AlphaFoldDB" id="A0A9J6AV43"/>
<accession>A0A9J6AV43</accession>
<evidence type="ECO:0000313" key="1">
    <source>
        <dbReference type="EMBL" id="KAG5628406.1"/>
    </source>
</evidence>
<sequence>MELLFYFWSSVTIQTVKEAYDSWGFFGELIRATRRIWEIIPATIFWCIWTEKLQMLCGVSTLAYSLKLSDLSIVFLVATIANSQLLWSFVPCASSSFLMITPLLHQEKKH</sequence>
<proteinExistence type="predicted"/>